<name>A0A7J7C5N1_TRIWF</name>
<feature type="region of interest" description="Disordered" evidence="5">
    <location>
        <begin position="134"/>
        <end position="181"/>
    </location>
</feature>
<evidence type="ECO:0000256" key="5">
    <source>
        <dbReference type="SAM" id="MobiDB-lite"/>
    </source>
</evidence>
<dbReference type="AlphaFoldDB" id="A0A7J7C5N1"/>
<dbReference type="GO" id="GO:0005765">
    <property type="term" value="C:lysosomal membrane"/>
    <property type="evidence" value="ECO:0007669"/>
    <property type="project" value="UniProtKB-SubCell"/>
</dbReference>
<protein>
    <submittedName>
        <fullName evidence="6">Uncharacterized protein</fullName>
    </submittedName>
</protein>
<dbReference type="EMBL" id="JAAARO010000021">
    <property type="protein sequence ID" value="KAF5729480.1"/>
    <property type="molecule type" value="Genomic_DNA"/>
</dbReference>
<comment type="caution">
    <text evidence="6">The sequence shown here is derived from an EMBL/GenBank/DDBJ whole genome shotgun (WGS) entry which is preliminary data.</text>
</comment>
<dbReference type="FunCoup" id="A0A7J7C5N1">
    <property type="interactions" value="1627"/>
</dbReference>
<dbReference type="InterPro" id="IPR019320">
    <property type="entry name" value="BORCS8"/>
</dbReference>
<dbReference type="InParanoid" id="A0A7J7C5N1"/>
<feature type="compositionally biased region" description="Basic and acidic residues" evidence="5">
    <location>
        <begin position="141"/>
        <end position="150"/>
    </location>
</feature>
<reference evidence="6 7" key="1">
    <citation type="journal article" date="2020" name="Nat. Commun.">
        <title>Genome of Tripterygium wilfordii and identification of cytochrome P450 involved in triptolide biosynthesis.</title>
        <authorList>
            <person name="Tu L."/>
            <person name="Su P."/>
            <person name="Zhang Z."/>
            <person name="Gao L."/>
            <person name="Wang J."/>
            <person name="Hu T."/>
            <person name="Zhou J."/>
            <person name="Zhang Y."/>
            <person name="Zhao Y."/>
            <person name="Liu Y."/>
            <person name="Song Y."/>
            <person name="Tong Y."/>
            <person name="Lu Y."/>
            <person name="Yang J."/>
            <person name="Xu C."/>
            <person name="Jia M."/>
            <person name="Peters R.J."/>
            <person name="Huang L."/>
            <person name="Gao W."/>
        </authorList>
    </citation>
    <scope>NUCLEOTIDE SEQUENCE [LARGE SCALE GENOMIC DNA]</scope>
    <source>
        <strain evidence="7">cv. XIE 37</strain>
        <tissue evidence="6">Leaf</tissue>
    </source>
</reference>
<accession>A0A7J7C5N1</accession>
<proteinExistence type="inferred from homology"/>
<evidence type="ECO:0000256" key="4">
    <source>
        <dbReference type="ARBA" id="ARBA00023228"/>
    </source>
</evidence>
<keyword evidence="4" id="KW-0458">Lysosome</keyword>
<dbReference type="Pfam" id="PF10167">
    <property type="entry name" value="BORCS8"/>
    <property type="match status" value="1"/>
</dbReference>
<feature type="compositionally biased region" description="Acidic residues" evidence="5">
    <location>
        <begin position="160"/>
        <end position="172"/>
    </location>
</feature>
<keyword evidence="7" id="KW-1185">Reference proteome</keyword>
<comment type="subcellular location">
    <subcellularLocation>
        <location evidence="1">Lysosome membrane</location>
    </subcellularLocation>
</comment>
<evidence type="ECO:0000256" key="1">
    <source>
        <dbReference type="ARBA" id="ARBA00004656"/>
    </source>
</evidence>
<organism evidence="6 7">
    <name type="scientific">Tripterygium wilfordii</name>
    <name type="common">Thunder God vine</name>
    <dbReference type="NCBI Taxonomy" id="458696"/>
    <lineage>
        <taxon>Eukaryota</taxon>
        <taxon>Viridiplantae</taxon>
        <taxon>Streptophyta</taxon>
        <taxon>Embryophyta</taxon>
        <taxon>Tracheophyta</taxon>
        <taxon>Spermatophyta</taxon>
        <taxon>Magnoliopsida</taxon>
        <taxon>eudicotyledons</taxon>
        <taxon>Gunneridae</taxon>
        <taxon>Pentapetalae</taxon>
        <taxon>rosids</taxon>
        <taxon>fabids</taxon>
        <taxon>Celastrales</taxon>
        <taxon>Celastraceae</taxon>
        <taxon>Tripterygium</taxon>
    </lineage>
</organism>
<dbReference type="PANTHER" id="PTHR21146:SF0">
    <property type="entry name" value="BLOC-1-RELATED COMPLEX SUBUNIT 8"/>
    <property type="match status" value="1"/>
</dbReference>
<evidence type="ECO:0000256" key="2">
    <source>
        <dbReference type="ARBA" id="ARBA00010463"/>
    </source>
</evidence>
<sequence>MHGFSIVDGFAELNECLAEMIKYIANEPSLGLYYVQQHSQNTVPNVINLNNHVVEKSQETTLHTEDLEDSIAMVGSVKECGFLIAEEMIKDIGKSLAIMSQKQPRRGLIHNPTSSFHVGRSSSWGPAMWGRTAVSSRQNYQRKDDVEGDKLPVSSRDANELEEEEEEEEEEKGEEKEGRENISLPLHTILWSLPQNFDEFKANKEAELEEWLEGTVGSLNCDLRSGEAQRHP</sequence>
<gene>
    <name evidence="6" type="ORF">HS088_TW21G01646</name>
</gene>
<evidence type="ECO:0000313" key="7">
    <source>
        <dbReference type="Proteomes" id="UP000593562"/>
    </source>
</evidence>
<keyword evidence="3" id="KW-0472">Membrane</keyword>
<dbReference type="PANTHER" id="PTHR21146">
    <property type="entry name" value="MEF2B PROTEIN"/>
    <property type="match status" value="1"/>
</dbReference>
<evidence type="ECO:0000256" key="3">
    <source>
        <dbReference type="ARBA" id="ARBA00023136"/>
    </source>
</evidence>
<comment type="similarity">
    <text evidence="2">Belongs to the BORCS8 family.</text>
</comment>
<evidence type="ECO:0000313" key="6">
    <source>
        <dbReference type="EMBL" id="KAF5729480.1"/>
    </source>
</evidence>
<dbReference type="Proteomes" id="UP000593562">
    <property type="component" value="Unassembled WGS sequence"/>
</dbReference>